<evidence type="ECO:0000313" key="1">
    <source>
        <dbReference type="EMBL" id="PIZ14278.1"/>
    </source>
</evidence>
<proteinExistence type="predicted"/>
<protein>
    <recommendedName>
        <fullName evidence="3">Bulb-type lectin domain-containing protein</fullName>
    </recommendedName>
</protein>
<reference evidence="2" key="1">
    <citation type="submission" date="2017-09" db="EMBL/GenBank/DDBJ databases">
        <title>Depth-based differentiation of microbial function through sediment-hosted aquifers and enrichment of novel symbionts in the deep terrestrial subsurface.</title>
        <authorList>
            <person name="Probst A.J."/>
            <person name="Ladd B."/>
            <person name="Jarett J.K."/>
            <person name="Geller-Mcgrath D.E."/>
            <person name="Sieber C.M.K."/>
            <person name="Emerson J.B."/>
            <person name="Anantharaman K."/>
            <person name="Thomas B.C."/>
            <person name="Malmstrom R."/>
            <person name="Stieglmeier M."/>
            <person name="Klingl A."/>
            <person name="Woyke T."/>
            <person name="Ryan C.M."/>
            <person name="Banfield J.F."/>
        </authorList>
    </citation>
    <scope>NUCLEOTIDE SEQUENCE [LARGE SCALE GENOMIC DNA]</scope>
</reference>
<dbReference type="InterPro" id="IPR011042">
    <property type="entry name" value="6-blade_b-propeller_TolB-like"/>
</dbReference>
<dbReference type="InterPro" id="IPR010620">
    <property type="entry name" value="SBBP_repeat"/>
</dbReference>
<accession>A0A2M7S4R1</accession>
<dbReference type="Gene3D" id="2.120.10.30">
    <property type="entry name" value="TolB, C-terminal domain"/>
    <property type="match status" value="1"/>
</dbReference>
<dbReference type="Pfam" id="PF06739">
    <property type="entry name" value="SBBP"/>
    <property type="match status" value="3"/>
</dbReference>
<evidence type="ECO:0000313" key="2">
    <source>
        <dbReference type="Proteomes" id="UP000229307"/>
    </source>
</evidence>
<evidence type="ECO:0008006" key="3">
    <source>
        <dbReference type="Google" id="ProtNLM"/>
    </source>
</evidence>
<sequence length="192" mass="20611">MKRAIFCGILISGLVLTNFSYAFFVGFGASGAAEQVITGGQVQGLIPLTPGGETSPKGPGAEVVWQKVYNSGGDDKGYSIVFDSSGNVYVTGNSHNGSNYDYLTIKYDASGNTVWQKTWDNGNDDYGRGVTVDNTGNVYVAGMSDSYCLIIKYNPSGDTVWQKRYDSGSTYYGYAIVVDDTSNVYVTGYSNN</sequence>
<feature type="non-terminal residue" evidence="1">
    <location>
        <position position="192"/>
    </location>
</feature>
<dbReference type="PANTHER" id="PTHR42754">
    <property type="entry name" value="ENDOGLUCANASE"/>
    <property type="match status" value="1"/>
</dbReference>
<dbReference type="PANTHER" id="PTHR42754:SF1">
    <property type="entry name" value="LIPOPROTEIN"/>
    <property type="match status" value="1"/>
</dbReference>
<comment type="caution">
    <text evidence="1">The sequence shown here is derived from an EMBL/GenBank/DDBJ whole genome shotgun (WGS) entry which is preliminary data.</text>
</comment>
<dbReference type="AlphaFoldDB" id="A0A2M7S4R1"/>
<dbReference type="SUPFAM" id="SSF101898">
    <property type="entry name" value="NHL repeat"/>
    <property type="match status" value="1"/>
</dbReference>
<dbReference type="EMBL" id="PFMR01000364">
    <property type="protein sequence ID" value="PIZ14278.1"/>
    <property type="molecule type" value="Genomic_DNA"/>
</dbReference>
<gene>
    <name evidence="1" type="ORF">COY52_12975</name>
</gene>
<dbReference type="Proteomes" id="UP000229307">
    <property type="component" value="Unassembled WGS sequence"/>
</dbReference>
<name>A0A2M7S4R1_9BACT</name>
<organism evidence="1 2">
    <name type="scientific">Candidatus Desantisbacteria bacterium CG_4_10_14_0_8_um_filter_48_22</name>
    <dbReference type="NCBI Taxonomy" id="1974543"/>
    <lineage>
        <taxon>Bacteria</taxon>
        <taxon>Candidatus Desantisiibacteriota</taxon>
    </lineage>
</organism>